<dbReference type="InterPro" id="IPR036514">
    <property type="entry name" value="SGNH_hydro_sf"/>
</dbReference>
<name>A0A2V4C776_9FLAO</name>
<sequence length="1195" mass="127989">MKKKLLLLFYLLFGFIHLNGQTLNQSFYVDFGPTGGTQGGITPNPDANGHYWNNITSEGVGSNITLTNASNVATSFKLEVTDNFTLNSTINYGPASPTAANLDDLAIGTATQDYFFVEASNPTGQLKIRNLSPSKGYKFSVFGSRVASGQAVRESKFVFTGGNSFTGQLVTTDGTATGNNNKTLKTTLLFPDASGVITIDLSIITGNFGYINAMKMEEYNIPVNQSMYVDFGPTGGNNGAITPSPDVNNHYWNNPTNGAVGATTTLVNSSNTATGYTLTVTDNFSINSSDSYGLLTPTTANLDDLAIKTATSDYFYTEGSNPTGQLKITNLSPSKGYKFDVFGSRVASGQAVRESKFVFTGANSFTGQLVTTDGADGNKNKVLKTSVLFPNASGEIIIDLSIVTGGFAYINAMKVEEYDIPVIHVTALQITGNDIITSGQTSQMSAAVTPSNASSSAVSWKVDNANIATISSSGLLTPTGNGSVVVTATSLLTPSVSATKTINVSNQISELFFSGTATEKGDNIVDALPMRMVRGLTKNITNIFEIYTSLKANGTINFYTSKSGGAFYGAGSGAGALSLSGAGIDPTETGTVLITVNLNTNTYTIVPIRWAVASNMIAGGWNIAEGAPLDYQGNGVWSKTIDMTVSNGETDTRFSFKGNGDWPYSFHKVKNTTNTVMLKSEYQAYNVPTEDIGLKYGKFKITLDLSNYSYSIECDDIDDLEISVMGSSVANGFGATNNQGYAYQYGQLLGERFASGTSSKFTTSNIAINGNNTVSLLNRYEKDLIGDCSKYVIYGLSLGNEGIHENGQPAFDQFKTNMQLLIAKAKQNGKIPVIMNNYTREDYNAADYNFIKQMNLLIHEWDLPSINLLGAIDNGAGRWATGYKSDDLHPNDIGHAEFFYAMVPSLFDALEQGKSLPQIVAGTPLNINNTAANGAIKFTPEKTIHSFTTSFDVKTNTTGNLASFTTTTTAGTIAIDANGHLVYTSPSGTKITGTTVVNDNQWHKITLTHFYARGTTFLYSDAAVLGSLNEKLESKIFSLNPANAPTSLQYKNWFFYRSGMNIEEITAMNNGKMLKSSLELYAPLDGGAASGEATFANLAQSTNKIDFSAITLKTIDFNSGNKTIQLYPNPVHEILTIDSGDNDIKNIEVYNALGGLVKTVANSNTVNVNSLTSGIYVVKIFYSDSTNGSYKIIKK</sequence>
<reference evidence="4 5" key="1">
    <citation type="submission" date="2018-05" db="EMBL/GenBank/DDBJ databases">
        <title>Flavobacterium sp. strain IMCC34758, incomplete genome.</title>
        <authorList>
            <person name="Joung Y."/>
        </authorList>
    </citation>
    <scope>NUCLEOTIDE SEQUENCE [LARGE SCALE GENOMIC DNA]</scope>
    <source>
        <strain evidence="4 5">IMCC34758</strain>
    </source>
</reference>
<dbReference type="RefSeq" id="WP_110346219.1">
    <property type="nucleotide sequence ID" value="NZ_QJHL01000001.1"/>
</dbReference>
<dbReference type="GO" id="GO:0005975">
    <property type="term" value="P:carbohydrate metabolic process"/>
    <property type="evidence" value="ECO:0007669"/>
    <property type="project" value="UniProtKB-ARBA"/>
</dbReference>
<keyword evidence="1 2" id="KW-0732">Signal</keyword>
<dbReference type="Pfam" id="PF18962">
    <property type="entry name" value="Por_Secre_tail"/>
    <property type="match status" value="1"/>
</dbReference>
<dbReference type="NCBIfam" id="TIGR04183">
    <property type="entry name" value="Por_Secre_tail"/>
    <property type="match status" value="1"/>
</dbReference>
<dbReference type="Gene3D" id="3.40.50.1110">
    <property type="entry name" value="SGNH hydrolase"/>
    <property type="match status" value="1"/>
</dbReference>
<evidence type="ECO:0000256" key="2">
    <source>
        <dbReference type="SAM" id="SignalP"/>
    </source>
</evidence>
<dbReference type="GO" id="GO:0016788">
    <property type="term" value="F:hydrolase activity, acting on ester bonds"/>
    <property type="evidence" value="ECO:0007669"/>
    <property type="project" value="UniProtKB-ARBA"/>
</dbReference>
<dbReference type="GO" id="GO:0004553">
    <property type="term" value="F:hydrolase activity, hydrolyzing O-glycosyl compounds"/>
    <property type="evidence" value="ECO:0007669"/>
    <property type="project" value="UniProtKB-ARBA"/>
</dbReference>
<dbReference type="InterPro" id="IPR013830">
    <property type="entry name" value="SGNH_hydro"/>
</dbReference>
<dbReference type="InterPro" id="IPR026444">
    <property type="entry name" value="Secre_tail"/>
</dbReference>
<dbReference type="Gene3D" id="2.60.40.1080">
    <property type="match status" value="1"/>
</dbReference>
<dbReference type="SMART" id="SM00635">
    <property type="entry name" value="BID_2"/>
    <property type="match status" value="1"/>
</dbReference>
<feature type="domain" description="BIG2" evidence="3">
    <location>
        <begin position="424"/>
        <end position="500"/>
    </location>
</feature>
<protein>
    <recommendedName>
        <fullName evidence="3">BIG2 domain-containing protein</fullName>
    </recommendedName>
</protein>
<dbReference type="SUPFAM" id="SSF52266">
    <property type="entry name" value="SGNH hydrolase"/>
    <property type="match status" value="1"/>
</dbReference>
<dbReference type="InterPro" id="IPR008964">
    <property type="entry name" value="Invasin/intimin_cell_adhesion"/>
</dbReference>
<dbReference type="InterPro" id="IPR003343">
    <property type="entry name" value="Big_2"/>
</dbReference>
<dbReference type="Pfam" id="PF13472">
    <property type="entry name" value="Lipase_GDSL_2"/>
    <property type="match status" value="1"/>
</dbReference>
<dbReference type="Pfam" id="PF02368">
    <property type="entry name" value="Big_2"/>
    <property type="match status" value="1"/>
</dbReference>
<feature type="signal peptide" evidence="2">
    <location>
        <begin position="1"/>
        <end position="20"/>
    </location>
</feature>
<organism evidence="4 5">
    <name type="scientific">Flavobacterium hydrophilum</name>
    <dbReference type="NCBI Taxonomy" id="2211445"/>
    <lineage>
        <taxon>Bacteria</taxon>
        <taxon>Pseudomonadati</taxon>
        <taxon>Bacteroidota</taxon>
        <taxon>Flavobacteriia</taxon>
        <taxon>Flavobacteriales</taxon>
        <taxon>Flavobacteriaceae</taxon>
        <taxon>Flavobacterium</taxon>
    </lineage>
</organism>
<proteinExistence type="predicted"/>
<evidence type="ECO:0000313" key="5">
    <source>
        <dbReference type="Proteomes" id="UP000247681"/>
    </source>
</evidence>
<dbReference type="EMBL" id="QJHL01000001">
    <property type="protein sequence ID" value="PXY47218.1"/>
    <property type="molecule type" value="Genomic_DNA"/>
</dbReference>
<gene>
    <name evidence="4" type="ORF">DMB68_08745</name>
</gene>
<evidence type="ECO:0000256" key="1">
    <source>
        <dbReference type="ARBA" id="ARBA00022729"/>
    </source>
</evidence>
<evidence type="ECO:0000313" key="4">
    <source>
        <dbReference type="EMBL" id="PXY47218.1"/>
    </source>
</evidence>
<dbReference type="SUPFAM" id="SSF49373">
    <property type="entry name" value="Invasin/intimin cell-adhesion fragments"/>
    <property type="match status" value="1"/>
</dbReference>
<comment type="caution">
    <text evidence="4">The sequence shown here is derived from an EMBL/GenBank/DDBJ whole genome shotgun (WGS) entry which is preliminary data.</text>
</comment>
<dbReference type="InterPro" id="IPR013320">
    <property type="entry name" value="ConA-like_dom_sf"/>
</dbReference>
<accession>A0A2V4C776</accession>
<evidence type="ECO:0000259" key="3">
    <source>
        <dbReference type="SMART" id="SM00635"/>
    </source>
</evidence>
<dbReference type="SUPFAM" id="SSF49899">
    <property type="entry name" value="Concanavalin A-like lectins/glucanases"/>
    <property type="match status" value="1"/>
</dbReference>
<keyword evidence="5" id="KW-1185">Reference proteome</keyword>
<dbReference type="Proteomes" id="UP000247681">
    <property type="component" value="Unassembled WGS sequence"/>
</dbReference>
<dbReference type="OrthoDB" id="975117at2"/>
<feature type="chain" id="PRO_5015858097" description="BIG2 domain-containing protein" evidence="2">
    <location>
        <begin position="21"/>
        <end position="1195"/>
    </location>
</feature>
<dbReference type="CDD" id="cd00229">
    <property type="entry name" value="SGNH_hydrolase"/>
    <property type="match status" value="1"/>
</dbReference>
<dbReference type="AlphaFoldDB" id="A0A2V4C776"/>